<keyword evidence="2" id="KW-1185">Reference proteome</keyword>
<dbReference type="Pfam" id="PF02450">
    <property type="entry name" value="LCAT"/>
    <property type="match status" value="1"/>
</dbReference>
<protein>
    <recommendedName>
        <fullName evidence="3">PGAP1 family protein</fullName>
    </recommendedName>
</protein>
<dbReference type="InterPro" id="IPR003386">
    <property type="entry name" value="LACT/PDAT_acylTrfase"/>
</dbReference>
<dbReference type="Proteomes" id="UP000008457">
    <property type="component" value="Chromosome"/>
</dbReference>
<reference evidence="2" key="1">
    <citation type="submission" date="2010-11" db="EMBL/GenBank/DDBJ databases">
        <title>The complete genome of Mahella australiensis DSM 15567.</title>
        <authorList>
            <consortium name="US DOE Joint Genome Institute (JGI-PGF)"/>
            <person name="Lucas S."/>
            <person name="Copeland A."/>
            <person name="Lapidus A."/>
            <person name="Bruce D."/>
            <person name="Goodwin L."/>
            <person name="Pitluck S."/>
            <person name="Kyrpides N."/>
            <person name="Mavromatis K."/>
            <person name="Pagani I."/>
            <person name="Ivanova N."/>
            <person name="Teshima H."/>
            <person name="Brettin T."/>
            <person name="Detter J.C."/>
            <person name="Han C."/>
            <person name="Tapia R."/>
            <person name="Land M."/>
            <person name="Hauser L."/>
            <person name="Markowitz V."/>
            <person name="Cheng J.-F."/>
            <person name="Hugenholtz P."/>
            <person name="Woyke T."/>
            <person name="Wu D."/>
            <person name="Spring S."/>
            <person name="Pukall R."/>
            <person name="Steenblock K."/>
            <person name="Schneider S."/>
            <person name="Klenk H.-P."/>
            <person name="Eisen J.A."/>
        </authorList>
    </citation>
    <scope>NUCLEOTIDE SEQUENCE [LARGE SCALE GENOMIC DNA]</scope>
    <source>
        <strain evidence="2">DSM 15567 / CIP 107919 / 50-1 BON</strain>
    </source>
</reference>
<dbReference type="SUPFAM" id="SSF53474">
    <property type="entry name" value="alpha/beta-Hydrolases"/>
    <property type="match status" value="1"/>
</dbReference>
<dbReference type="STRING" id="697281.Mahau_0106"/>
<organism evidence="1 2">
    <name type="scientific">Mahella australiensis (strain DSM 15567 / CIP 107919 / 50-1 BON)</name>
    <dbReference type="NCBI Taxonomy" id="697281"/>
    <lineage>
        <taxon>Bacteria</taxon>
        <taxon>Bacillati</taxon>
        <taxon>Bacillota</taxon>
        <taxon>Clostridia</taxon>
        <taxon>Thermoanaerobacterales</taxon>
        <taxon>Thermoanaerobacterales Family IV. Incertae Sedis</taxon>
        <taxon>Mahella</taxon>
    </lineage>
</organism>
<dbReference type="OrthoDB" id="9765872at2"/>
<proteinExistence type="predicted"/>
<dbReference type="GO" id="GO:0008374">
    <property type="term" value="F:O-acyltransferase activity"/>
    <property type="evidence" value="ECO:0007669"/>
    <property type="project" value="InterPro"/>
</dbReference>
<dbReference type="GO" id="GO:0006629">
    <property type="term" value="P:lipid metabolic process"/>
    <property type="evidence" value="ECO:0007669"/>
    <property type="project" value="InterPro"/>
</dbReference>
<evidence type="ECO:0000313" key="2">
    <source>
        <dbReference type="Proteomes" id="UP000008457"/>
    </source>
</evidence>
<dbReference type="KEGG" id="mas:Mahau_0106"/>
<accession>F3ZVV5</accession>
<reference evidence="1 2" key="2">
    <citation type="journal article" date="2011" name="Stand. Genomic Sci.">
        <title>Complete genome sequence of Mahella australiensis type strain (50-1 BON).</title>
        <authorList>
            <person name="Sikorski J."/>
            <person name="Teshima H."/>
            <person name="Nolan M."/>
            <person name="Lucas S."/>
            <person name="Hammon N."/>
            <person name="Deshpande S."/>
            <person name="Cheng J.F."/>
            <person name="Pitluck S."/>
            <person name="Liolios K."/>
            <person name="Pagani I."/>
            <person name="Ivanova N."/>
            <person name="Huntemann M."/>
            <person name="Mavromatis K."/>
            <person name="Ovchinikova G."/>
            <person name="Pati A."/>
            <person name="Tapia R."/>
            <person name="Han C."/>
            <person name="Goodwin L."/>
            <person name="Chen A."/>
            <person name="Palaniappan K."/>
            <person name="Land M."/>
            <person name="Hauser L."/>
            <person name="Ngatchou-Djao O.D."/>
            <person name="Rohde M."/>
            <person name="Pukall R."/>
            <person name="Spring S."/>
            <person name="Abt B."/>
            <person name="Goker M."/>
            <person name="Detter J.C."/>
            <person name="Woyke T."/>
            <person name="Bristow J."/>
            <person name="Markowitz V."/>
            <person name="Hugenholtz P."/>
            <person name="Eisen J.A."/>
            <person name="Kyrpides N.C."/>
            <person name="Klenk H.P."/>
            <person name="Lapidus A."/>
        </authorList>
    </citation>
    <scope>NUCLEOTIDE SEQUENCE [LARGE SCALE GENOMIC DNA]</scope>
    <source>
        <strain evidence="2">DSM 15567 / CIP 107919 / 50-1 BON</strain>
    </source>
</reference>
<dbReference type="EMBL" id="CP002360">
    <property type="protein sequence ID" value="AEE95329.1"/>
    <property type="molecule type" value="Genomic_DNA"/>
</dbReference>
<gene>
    <name evidence="1" type="ordered locus">Mahau_0106</name>
</gene>
<name>F3ZVV5_MAHA5</name>
<dbReference type="Gene3D" id="3.40.50.1820">
    <property type="entry name" value="alpha/beta hydrolase"/>
    <property type="match status" value="1"/>
</dbReference>
<dbReference type="RefSeq" id="WP_013779763.1">
    <property type="nucleotide sequence ID" value="NC_015520.1"/>
</dbReference>
<evidence type="ECO:0008006" key="3">
    <source>
        <dbReference type="Google" id="ProtNLM"/>
    </source>
</evidence>
<dbReference type="ESTHER" id="maha5-f3zvv5">
    <property type="family name" value="Bacterial_EstLip_FamXIV"/>
</dbReference>
<dbReference type="eggNOG" id="COG1075">
    <property type="taxonomic scope" value="Bacteria"/>
</dbReference>
<dbReference type="HOGENOM" id="CLU_055126_0_0_9"/>
<evidence type="ECO:0000313" key="1">
    <source>
        <dbReference type="EMBL" id="AEE95329.1"/>
    </source>
</evidence>
<dbReference type="PANTHER" id="PTHR11440">
    <property type="entry name" value="LECITHIN-CHOLESTEROL ACYLTRANSFERASE-RELATED"/>
    <property type="match status" value="1"/>
</dbReference>
<sequence>MEALIFIPGLFGSMGNDIIPGTGDWDFGLAAINYRPFIERLTSMGYKEGHDLFICFYDWRKSVKECTERYLIPKIHEVKAKCHQDKVDIIAHSMGGLLGRCYIQSTLYSYDIDKFIMIGTPNTGSVKAYYPWAGGTVPPDDSAVGIASHWLLKGYAWLFARILDAPSPLDAIHITLPSLQDMLPSIQHPPYLISDEPFNQKQFIPVERVYYRNHFLDELNRLSYNLFTRDIRISSIIGDTKPTMTHISVARSAVASATPARVWPDGRPVRHYTSRHGDGTVLTASSGYIGGQQYVFPAYHSALPVEASHIISHILGISKPVEPVHASSITSYISIIADGPVSISLIHTDRGGSAQAHAMSNAKGQSWLFIPQPKLLPLSISIKGLDSGEYVLGIDTPGAPIDRIFEFRSFIKSAEVQNISIQITPFKRKPVIRRIR</sequence>
<dbReference type="InterPro" id="IPR029058">
    <property type="entry name" value="AB_hydrolase_fold"/>
</dbReference>
<dbReference type="AlphaFoldDB" id="F3ZVV5"/>